<dbReference type="Gene3D" id="3.40.50.2300">
    <property type="match status" value="1"/>
</dbReference>
<protein>
    <submittedName>
        <fullName evidence="3">Response regulator</fullName>
    </submittedName>
</protein>
<dbReference type="SMART" id="SM00448">
    <property type="entry name" value="REC"/>
    <property type="match status" value="1"/>
</dbReference>
<name>A0A5B8VUU0_9SPHI</name>
<dbReference type="RefSeq" id="WP_147052178.1">
    <property type="nucleotide sequence ID" value="NZ_CP042437.1"/>
</dbReference>
<gene>
    <name evidence="3" type="ORF">FSB76_03310</name>
</gene>
<reference evidence="3 4" key="1">
    <citation type="journal article" date="2013" name="J. Microbiol.">
        <title>Mucilaginibacter ginsenosidivorax sp. nov., with ginsenoside converting activity isolated from sediment.</title>
        <authorList>
            <person name="Kim J.K."/>
            <person name="Choi T.E."/>
            <person name="Liu Q.M."/>
            <person name="Park H.Y."/>
            <person name="Yi T.H."/>
            <person name="Yoon M.H."/>
            <person name="Kim S.C."/>
            <person name="Im W.T."/>
        </authorList>
    </citation>
    <scope>NUCLEOTIDE SEQUENCE [LARGE SCALE GENOMIC DNA]</scope>
    <source>
        <strain evidence="3 4">KHI28</strain>
    </source>
</reference>
<accession>A0A5B8VUU0</accession>
<dbReference type="SUPFAM" id="SSF52172">
    <property type="entry name" value="CheY-like"/>
    <property type="match status" value="1"/>
</dbReference>
<evidence type="ECO:0000313" key="3">
    <source>
        <dbReference type="EMBL" id="QEC75023.1"/>
    </source>
</evidence>
<feature type="domain" description="Response regulatory" evidence="2">
    <location>
        <begin position="9"/>
        <end position="136"/>
    </location>
</feature>
<evidence type="ECO:0000259" key="2">
    <source>
        <dbReference type="PROSITE" id="PS50110"/>
    </source>
</evidence>
<sequence length="136" mass="15392">MGITDSGVNILVIDDEELDCVIVKALIKKYLMNPHIDSCQNGKSAIDHLSKINNSNPEHLPDYIFLDLAMPVMDGWQFLAEFDRLKIDSLKKSKIYILTSSVSIDDLTRSKQSLLVTDFINKPLTFEKIKGIFADF</sequence>
<dbReference type="InterPro" id="IPR052893">
    <property type="entry name" value="TCS_response_regulator"/>
</dbReference>
<dbReference type="KEGG" id="mgk:FSB76_03310"/>
<dbReference type="GO" id="GO:0000160">
    <property type="term" value="P:phosphorelay signal transduction system"/>
    <property type="evidence" value="ECO:0007669"/>
    <property type="project" value="InterPro"/>
</dbReference>
<dbReference type="Pfam" id="PF00072">
    <property type="entry name" value="Response_reg"/>
    <property type="match status" value="1"/>
</dbReference>
<dbReference type="PANTHER" id="PTHR44520:SF2">
    <property type="entry name" value="RESPONSE REGULATOR RCP1"/>
    <property type="match status" value="1"/>
</dbReference>
<dbReference type="InterPro" id="IPR011006">
    <property type="entry name" value="CheY-like_superfamily"/>
</dbReference>
<evidence type="ECO:0000313" key="4">
    <source>
        <dbReference type="Proteomes" id="UP000321362"/>
    </source>
</evidence>
<dbReference type="PROSITE" id="PS50110">
    <property type="entry name" value="RESPONSE_REGULATORY"/>
    <property type="match status" value="1"/>
</dbReference>
<evidence type="ECO:0000256" key="1">
    <source>
        <dbReference type="PROSITE-ProRule" id="PRU00169"/>
    </source>
</evidence>
<dbReference type="AlphaFoldDB" id="A0A5B8VUU0"/>
<dbReference type="EMBL" id="CP042437">
    <property type="protein sequence ID" value="QEC75023.1"/>
    <property type="molecule type" value="Genomic_DNA"/>
</dbReference>
<keyword evidence="1" id="KW-0597">Phosphoprotein</keyword>
<proteinExistence type="predicted"/>
<dbReference type="InterPro" id="IPR001789">
    <property type="entry name" value="Sig_transdc_resp-reg_receiver"/>
</dbReference>
<feature type="modified residue" description="4-aspartylphosphate" evidence="1">
    <location>
        <position position="67"/>
    </location>
</feature>
<dbReference type="OrthoDB" id="673128at2"/>
<keyword evidence="4" id="KW-1185">Reference proteome</keyword>
<dbReference type="PANTHER" id="PTHR44520">
    <property type="entry name" value="RESPONSE REGULATOR RCP1-RELATED"/>
    <property type="match status" value="1"/>
</dbReference>
<organism evidence="3 4">
    <name type="scientific">Mucilaginibacter ginsenosidivorax</name>
    <dbReference type="NCBI Taxonomy" id="862126"/>
    <lineage>
        <taxon>Bacteria</taxon>
        <taxon>Pseudomonadati</taxon>
        <taxon>Bacteroidota</taxon>
        <taxon>Sphingobacteriia</taxon>
        <taxon>Sphingobacteriales</taxon>
        <taxon>Sphingobacteriaceae</taxon>
        <taxon>Mucilaginibacter</taxon>
    </lineage>
</organism>
<dbReference type="Proteomes" id="UP000321362">
    <property type="component" value="Chromosome"/>
</dbReference>